<dbReference type="PANTHER" id="PTHR23278:SF32">
    <property type="entry name" value="NEUROMUSCULIN, ISOFORM E"/>
    <property type="match status" value="1"/>
</dbReference>
<evidence type="ECO:0000256" key="3">
    <source>
        <dbReference type="ARBA" id="ARBA00023157"/>
    </source>
</evidence>
<feature type="region of interest" description="Disordered" evidence="4">
    <location>
        <begin position="1327"/>
        <end position="1354"/>
    </location>
</feature>
<keyword evidence="5" id="KW-0812">Transmembrane</keyword>
<feature type="domain" description="Ig-like" evidence="7">
    <location>
        <begin position="132"/>
        <end position="228"/>
    </location>
</feature>
<evidence type="ECO:0000256" key="1">
    <source>
        <dbReference type="ARBA" id="ARBA00004167"/>
    </source>
</evidence>
<feature type="chain" id="PRO_5008134924" description="Ig-like domain-containing protein" evidence="6">
    <location>
        <begin position="21"/>
        <end position="1615"/>
    </location>
</feature>
<feature type="signal peptide" evidence="6">
    <location>
        <begin position="1"/>
        <end position="20"/>
    </location>
</feature>
<evidence type="ECO:0000259" key="7">
    <source>
        <dbReference type="PROSITE" id="PS50835"/>
    </source>
</evidence>
<feature type="domain" description="Ig-like" evidence="7">
    <location>
        <begin position="241"/>
        <end position="346"/>
    </location>
</feature>
<dbReference type="CDD" id="cd00096">
    <property type="entry name" value="Ig"/>
    <property type="match status" value="1"/>
</dbReference>
<dbReference type="Gene3D" id="2.60.40.10">
    <property type="entry name" value="Immunoglobulins"/>
    <property type="match status" value="8"/>
</dbReference>
<dbReference type="InterPro" id="IPR003598">
    <property type="entry name" value="Ig_sub2"/>
</dbReference>
<keyword evidence="6" id="KW-0732">Signal</keyword>
<feature type="region of interest" description="Disordered" evidence="4">
    <location>
        <begin position="1165"/>
        <end position="1229"/>
    </location>
</feature>
<feature type="region of interest" description="Disordered" evidence="4">
    <location>
        <begin position="1436"/>
        <end position="1468"/>
    </location>
</feature>
<keyword evidence="3" id="KW-1015">Disulfide bond</keyword>
<dbReference type="InterPro" id="IPR013783">
    <property type="entry name" value="Ig-like_fold"/>
</dbReference>
<feature type="transmembrane region" description="Helical" evidence="5">
    <location>
        <begin position="925"/>
        <end position="949"/>
    </location>
</feature>
<feature type="domain" description="Ig-like" evidence="7">
    <location>
        <begin position="30"/>
        <end position="108"/>
    </location>
</feature>
<evidence type="ECO:0000256" key="5">
    <source>
        <dbReference type="SAM" id="Phobius"/>
    </source>
</evidence>
<protein>
    <recommendedName>
        <fullName evidence="7">Ig-like domain-containing protein</fullName>
    </recommendedName>
</protein>
<dbReference type="VEuPathDB" id="VectorBase:AFUN009607"/>
<dbReference type="InterPro" id="IPR036179">
    <property type="entry name" value="Ig-like_dom_sf"/>
</dbReference>
<feature type="compositionally biased region" description="Low complexity" evidence="4">
    <location>
        <begin position="1551"/>
        <end position="1561"/>
    </location>
</feature>
<keyword evidence="2 5" id="KW-0472">Membrane</keyword>
<evidence type="ECO:0000256" key="4">
    <source>
        <dbReference type="SAM" id="MobiDB-lite"/>
    </source>
</evidence>
<dbReference type="VEuPathDB" id="VectorBase:AFUN2_006056"/>
<dbReference type="STRING" id="62324.A0A182RTK4"/>
<evidence type="ECO:0000313" key="8">
    <source>
        <dbReference type="EnsemblMetazoa" id="AFUN009607-PA"/>
    </source>
</evidence>
<dbReference type="PANTHER" id="PTHR23278">
    <property type="entry name" value="SIDESTEP PROTEIN"/>
    <property type="match status" value="1"/>
</dbReference>
<comment type="subcellular location">
    <subcellularLocation>
        <location evidence="1">Membrane</location>
        <topology evidence="1">Single-pass membrane protein</topology>
    </subcellularLocation>
</comment>
<feature type="region of interest" description="Disordered" evidence="4">
    <location>
        <begin position="1026"/>
        <end position="1081"/>
    </location>
</feature>
<evidence type="ECO:0000256" key="2">
    <source>
        <dbReference type="ARBA" id="ARBA00023136"/>
    </source>
</evidence>
<feature type="compositionally biased region" description="Polar residues" evidence="4">
    <location>
        <begin position="1206"/>
        <end position="1223"/>
    </location>
</feature>
<dbReference type="InterPro" id="IPR007110">
    <property type="entry name" value="Ig-like_dom"/>
</dbReference>
<dbReference type="GO" id="GO:0016020">
    <property type="term" value="C:membrane"/>
    <property type="evidence" value="ECO:0007669"/>
    <property type="project" value="UniProtKB-SubCell"/>
</dbReference>
<accession>A0A182RTK4</accession>
<feature type="compositionally biased region" description="Low complexity" evidence="4">
    <location>
        <begin position="1031"/>
        <end position="1076"/>
    </location>
</feature>
<dbReference type="EnsemblMetazoa" id="AFUN009607-RA">
    <property type="protein sequence ID" value="AFUN009607-PA"/>
    <property type="gene ID" value="AFUN009607"/>
</dbReference>
<proteinExistence type="predicted"/>
<name>A0A182RTK4_ANOFN</name>
<evidence type="ECO:0000256" key="6">
    <source>
        <dbReference type="SAM" id="SignalP"/>
    </source>
</evidence>
<feature type="domain" description="Ig-like" evidence="7">
    <location>
        <begin position="353"/>
        <end position="421"/>
    </location>
</feature>
<feature type="region of interest" description="Disordered" evidence="4">
    <location>
        <begin position="1371"/>
        <end position="1394"/>
    </location>
</feature>
<keyword evidence="5" id="KW-1133">Transmembrane helix</keyword>
<feature type="domain" description="Ig-like" evidence="7">
    <location>
        <begin position="741"/>
        <end position="821"/>
    </location>
</feature>
<feature type="compositionally biased region" description="Polar residues" evidence="4">
    <location>
        <begin position="1512"/>
        <end position="1526"/>
    </location>
</feature>
<feature type="compositionally biased region" description="Low complexity" evidence="4">
    <location>
        <begin position="1445"/>
        <end position="1465"/>
    </location>
</feature>
<feature type="compositionally biased region" description="Polar residues" evidence="4">
    <location>
        <begin position="1329"/>
        <end position="1341"/>
    </location>
</feature>
<feature type="region of interest" description="Disordered" evidence="4">
    <location>
        <begin position="1506"/>
        <end position="1582"/>
    </location>
</feature>
<dbReference type="SUPFAM" id="SSF48726">
    <property type="entry name" value="Immunoglobulin"/>
    <property type="match status" value="6"/>
</dbReference>
<dbReference type="Pfam" id="PF08205">
    <property type="entry name" value="C2-set_2"/>
    <property type="match status" value="2"/>
</dbReference>
<organism evidence="8">
    <name type="scientific">Anopheles funestus</name>
    <name type="common">African malaria mosquito</name>
    <dbReference type="NCBI Taxonomy" id="62324"/>
    <lineage>
        <taxon>Eukaryota</taxon>
        <taxon>Metazoa</taxon>
        <taxon>Ecdysozoa</taxon>
        <taxon>Arthropoda</taxon>
        <taxon>Hexapoda</taxon>
        <taxon>Insecta</taxon>
        <taxon>Pterygota</taxon>
        <taxon>Neoptera</taxon>
        <taxon>Endopterygota</taxon>
        <taxon>Diptera</taxon>
        <taxon>Nematocera</taxon>
        <taxon>Culicoidea</taxon>
        <taxon>Culicidae</taxon>
        <taxon>Anophelinae</taxon>
        <taxon>Anopheles</taxon>
    </lineage>
</organism>
<dbReference type="SMART" id="SM00408">
    <property type="entry name" value="IGc2"/>
    <property type="match status" value="5"/>
</dbReference>
<feature type="domain" description="Ig-like" evidence="7">
    <location>
        <begin position="534"/>
        <end position="618"/>
    </location>
</feature>
<feature type="domain" description="Ig-like" evidence="7">
    <location>
        <begin position="623"/>
        <end position="734"/>
    </location>
</feature>
<dbReference type="PROSITE" id="PS50835">
    <property type="entry name" value="IG_LIKE"/>
    <property type="match status" value="9"/>
</dbReference>
<feature type="domain" description="Ig-like" evidence="7">
    <location>
        <begin position="826"/>
        <end position="910"/>
    </location>
</feature>
<dbReference type="InterPro" id="IPR013162">
    <property type="entry name" value="CD80_C2-set"/>
</dbReference>
<dbReference type="InterPro" id="IPR003599">
    <property type="entry name" value="Ig_sub"/>
</dbReference>
<feature type="domain" description="Ig-like" evidence="7">
    <location>
        <begin position="425"/>
        <end position="529"/>
    </location>
</feature>
<feature type="compositionally biased region" description="Basic residues" evidence="4">
    <location>
        <begin position="1527"/>
        <end position="1537"/>
    </location>
</feature>
<dbReference type="SMART" id="SM00409">
    <property type="entry name" value="IG"/>
    <property type="match status" value="6"/>
</dbReference>
<reference evidence="8" key="1">
    <citation type="submission" date="2020-05" db="UniProtKB">
        <authorList>
            <consortium name="EnsemblMetazoa"/>
        </authorList>
    </citation>
    <scope>IDENTIFICATION</scope>
    <source>
        <strain evidence="8">FUMOZ</strain>
    </source>
</reference>
<sequence length="1615" mass="178660">MNSIVILSLWILLHISNTSCQDEKISVLRGEKVELACPIDIATCGELHSLKWFKGTERIAVVSGDGEVAKVEGSYNDRLSLSHEAQTSRLIFRSVEIADEDTYLCETTFLEPSELCENSGAYSVALNVYAVPSVITLQDGNRNSIKNGSHIGPMREGQDLQVVCEVYGARPEPVISWHRSGRVVRDNLVVEEHNGLYTVKSTLSLTLSRQELGATYNCRVEMKDLHLSVDNQFHIDLQVRPTKINLSGVEHHTVQGTKVLLQCQVSGARPAANMTWYNSSKLITEESSEMTSINTKTYLQNDGTFETISQMIFTATRFENGASMRCEADNIVMREDMDRPLHDTLTLEVMYPPVVSVKPENITVNETQDFLIFCDYEANPASLESVKWYRNNQEIKLNSVRYEGGNPEQTALLIKNSTRHDIDKPTVMLTMDPDAPVVENDQANITLLCNIVDGNPMLLTRVRWFLDGEFLKELPECEEETLGTDENLCEVDPSKMLLQNVGREFIGNYSCEGFNAAGWGDVSDENPLDIYYEPGNASMVHYPYIAIKRRSVTFNCSIEDRGNPAASRYRWLRGGKPVLDVVTPSWTVDPVGLDSRTTFSCFAYNEGGEGYPAEVNLEVHAPPAFIQKLQPYTGALFSTTNMSLSCRVECVPSCTISWFKDGIGIEESDERYYITNTYLPSEPATGDFESAYSVLHFNMSAWANGILDRIKDSSNYSCVSTNNSAGPGVRSTTYFGVEYPPENTSLSSTTISVEEGKIPPKIVCSSRAYPEPAFYWARNGEIIAKGSALIVDEGLRRSDAGKYTCTAFNKHGNHSTDAYIDIHYKPTCQIMRKEIEDEEVLICVATGSPRESEFEWSVKYANDSLQSHRIKSDAYESYLTLDDAVSAMRIYVCVASNNVGMGTPCEMEVAGYVAWWLKGDVLTPYILIGAVAALLLAVILVCIIIICICRRKRRQEKSSMHMEEIEDAEFSFMKDRRCLQREADASENIRHYDQSLRWRIRRFFEKRNSIDLLRISTSNVITYVKKPQTIPTEDPSSPTSPSAANDNNTTTNATTIGTTATTPASATAPTAGTAAPRGVDGGNANVPEAGTAVGGVTGESSTAGGSQIEPGEYENLPFHGLQTPPKKAMLCKTNLAPSLKHHNKTLTPSCFPTHPYNYINYQKDSQKGGLQAPLHPTLQHSGLPQPPTGEPPSMDDSCKAGKMATLDNSDTLSSHSFTIGGTRSTKRSSEKKLIDLETVTPLYENLTDSIQIHEATTPTLLPAAMGGVPAPLIPPGKPLILEGPHQERYRISLKKPGRKGGSSRSNSAVSNSYYDCIKPIPAPRHRKYASTNSLVSKTHSATGHGLKPYGGGSSTRLDPIYMNLPFGNKGHESSLRLHSDTESGSEGHRGINEYPGAHDNHYLEITQHQTRIVIPRELFPVDSREQQAKINQLLRKSGAPPVPPALLAASPSTNTPSSSSSSSTNSRRHIKLPLQKHHSFNFQSSQTVEATVRDLKIKSHSISSKTLRDYRGSNQRQSNGTGSSTLNHHHHHSHHAGMLHEHDSENEYYDQQEQQQQQQQQQHRHRAASHLPYDTSTVAFKPITPVPTSTTAIITTTNRKSANDSVTAKSNTYIF</sequence>